<dbReference type="EMBL" id="FNZH01000001">
    <property type="protein sequence ID" value="SEI77129.1"/>
    <property type="molecule type" value="Genomic_DNA"/>
</dbReference>
<feature type="domain" description="Enoyl reductase (ER)" evidence="3">
    <location>
        <begin position="11"/>
        <end position="324"/>
    </location>
</feature>
<sequence>MMKAVVIKQAGPAEVMELSDHPVPVPGDNEVLIRVRAAGVNRPDLAQRKGKYPAPEGVPADIPGLEVSGWVEQLGKTVKTWEIGDPVCALLAGGGYAEYAVVPADQCLTIPEGVSLEEAAALPETFFTVWNTIFSIGKFRSGEKVLVHGGSSGIGVAAIQMVRALGGEVYTTAGTDEKCRICEELGASLAINYREDDFEERLKNHLQGAKIDLILDMVGGAYTLKNIRLLARKGRLILINAMSGTLGEVDLIRIMKKELVLTGSTLRPQSVAYKGKIATQLMAQVWPLFPDLIRPVVHTAFPLKDAYKAHQLMESSTHVGKILLLVQSGQAPAM</sequence>
<dbReference type="PANTHER" id="PTHR48106">
    <property type="entry name" value="QUINONE OXIDOREDUCTASE PIG3-RELATED"/>
    <property type="match status" value="1"/>
</dbReference>
<dbReference type="NCBIfam" id="TIGR02824">
    <property type="entry name" value="quinone_pig3"/>
    <property type="match status" value="1"/>
</dbReference>
<dbReference type="Gene3D" id="3.90.180.10">
    <property type="entry name" value="Medium-chain alcohol dehydrogenases, catalytic domain"/>
    <property type="match status" value="1"/>
</dbReference>
<reference evidence="5" key="1">
    <citation type="submission" date="2016-10" db="EMBL/GenBank/DDBJ databases">
        <authorList>
            <person name="Varghese N."/>
            <person name="Submissions S."/>
        </authorList>
    </citation>
    <scope>NUCLEOTIDE SEQUENCE [LARGE SCALE GENOMIC DNA]</scope>
    <source>
        <strain evidence="5">IBRC-M 10761</strain>
    </source>
</reference>
<organism evidence="4 5">
    <name type="scientific">Cyclobacterium xiamenense</name>
    <dbReference type="NCBI Taxonomy" id="1297121"/>
    <lineage>
        <taxon>Bacteria</taxon>
        <taxon>Pseudomonadati</taxon>
        <taxon>Bacteroidota</taxon>
        <taxon>Cytophagia</taxon>
        <taxon>Cytophagales</taxon>
        <taxon>Cyclobacteriaceae</taxon>
        <taxon>Cyclobacterium</taxon>
    </lineage>
</organism>
<name>A0A1H6TAP4_9BACT</name>
<dbReference type="InterPro" id="IPR036291">
    <property type="entry name" value="NAD(P)-bd_dom_sf"/>
</dbReference>
<keyword evidence="1" id="KW-0521">NADP</keyword>
<gene>
    <name evidence="4" type="ORF">SAMN05192553_101212</name>
</gene>
<proteinExistence type="predicted"/>
<dbReference type="InterPro" id="IPR020843">
    <property type="entry name" value="ER"/>
</dbReference>
<dbReference type="InterPro" id="IPR011032">
    <property type="entry name" value="GroES-like_sf"/>
</dbReference>
<dbReference type="RefSeq" id="WP_317041118.1">
    <property type="nucleotide sequence ID" value="NZ_FNZH01000001.1"/>
</dbReference>
<evidence type="ECO:0000313" key="4">
    <source>
        <dbReference type="EMBL" id="SEI77129.1"/>
    </source>
</evidence>
<accession>A0A1H6TAP4</accession>
<dbReference type="PANTHER" id="PTHR48106:SF8">
    <property type="entry name" value="OS02G0805600 PROTEIN"/>
    <property type="match status" value="1"/>
</dbReference>
<dbReference type="SUPFAM" id="SSF50129">
    <property type="entry name" value="GroES-like"/>
    <property type="match status" value="1"/>
</dbReference>
<dbReference type="AlphaFoldDB" id="A0A1H6TAP4"/>
<keyword evidence="2" id="KW-0560">Oxidoreductase</keyword>
<dbReference type="InterPro" id="IPR013149">
    <property type="entry name" value="ADH-like_C"/>
</dbReference>
<dbReference type="Proteomes" id="UP000199403">
    <property type="component" value="Unassembled WGS sequence"/>
</dbReference>
<evidence type="ECO:0000256" key="2">
    <source>
        <dbReference type="ARBA" id="ARBA00023002"/>
    </source>
</evidence>
<protein>
    <submittedName>
        <fullName evidence="4">Putative NAD(P)H quinone oxidoreductase, PIG3 family</fullName>
    </submittedName>
</protein>
<dbReference type="GO" id="GO:0016651">
    <property type="term" value="F:oxidoreductase activity, acting on NAD(P)H"/>
    <property type="evidence" value="ECO:0007669"/>
    <property type="project" value="TreeGrafter"/>
</dbReference>
<dbReference type="SMART" id="SM00829">
    <property type="entry name" value="PKS_ER"/>
    <property type="match status" value="1"/>
</dbReference>
<dbReference type="SUPFAM" id="SSF51735">
    <property type="entry name" value="NAD(P)-binding Rossmann-fold domains"/>
    <property type="match status" value="1"/>
</dbReference>
<dbReference type="STRING" id="1416801.SAMN05192553_101212"/>
<evidence type="ECO:0000256" key="1">
    <source>
        <dbReference type="ARBA" id="ARBA00022857"/>
    </source>
</evidence>
<evidence type="ECO:0000313" key="5">
    <source>
        <dbReference type="Proteomes" id="UP000199403"/>
    </source>
</evidence>
<dbReference type="Gene3D" id="3.40.50.720">
    <property type="entry name" value="NAD(P)-binding Rossmann-like Domain"/>
    <property type="match status" value="1"/>
</dbReference>
<dbReference type="InterPro" id="IPR013154">
    <property type="entry name" value="ADH-like_N"/>
</dbReference>
<dbReference type="GO" id="GO:0070402">
    <property type="term" value="F:NADPH binding"/>
    <property type="evidence" value="ECO:0007669"/>
    <property type="project" value="TreeGrafter"/>
</dbReference>
<dbReference type="Pfam" id="PF00107">
    <property type="entry name" value="ADH_zinc_N"/>
    <property type="match status" value="1"/>
</dbReference>
<dbReference type="Pfam" id="PF08240">
    <property type="entry name" value="ADH_N"/>
    <property type="match status" value="1"/>
</dbReference>
<evidence type="ECO:0000259" key="3">
    <source>
        <dbReference type="SMART" id="SM00829"/>
    </source>
</evidence>
<keyword evidence="5" id="KW-1185">Reference proteome</keyword>
<dbReference type="CDD" id="cd05276">
    <property type="entry name" value="p53_inducible_oxidoreductase"/>
    <property type="match status" value="1"/>
</dbReference>
<dbReference type="InterPro" id="IPR014189">
    <property type="entry name" value="Quinone_OxRdtase_PIG3"/>
</dbReference>